<accession>C0GHH3</accession>
<name>C0GHH3_DETAL</name>
<dbReference type="Gene3D" id="3.40.50.720">
    <property type="entry name" value="NAD(P)-binding Rossmann-like Domain"/>
    <property type="match status" value="2"/>
</dbReference>
<evidence type="ECO:0000256" key="2">
    <source>
        <dbReference type="ARBA" id="ARBA00023065"/>
    </source>
</evidence>
<dbReference type="SUPFAM" id="SSF51735">
    <property type="entry name" value="NAD(P)-binding Rossmann-fold domains"/>
    <property type="match status" value="2"/>
</dbReference>
<dbReference type="Pfam" id="PF02080">
    <property type="entry name" value="TrkA_C"/>
    <property type="match status" value="2"/>
</dbReference>
<dbReference type="eggNOG" id="COG0569">
    <property type="taxonomic scope" value="Bacteria"/>
</dbReference>
<organism evidence="5 6">
    <name type="scientific">Dethiobacter alkaliphilus AHT 1</name>
    <dbReference type="NCBI Taxonomy" id="555088"/>
    <lineage>
        <taxon>Bacteria</taxon>
        <taxon>Bacillati</taxon>
        <taxon>Bacillota</taxon>
        <taxon>Dethiobacteria</taxon>
        <taxon>Dethiobacterales</taxon>
        <taxon>Dethiobacteraceae</taxon>
        <taxon>Dethiobacter</taxon>
    </lineage>
</organism>
<dbReference type="InterPro" id="IPR003148">
    <property type="entry name" value="RCK_N"/>
</dbReference>
<evidence type="ECO:0000259" key="4">
    <source>
        <dbReference type="PROSITE" id="PS51202"/>
    </source>
</evidence>
<dbReference type="PROSITE" id="PS51202">
    <property type="entry name" value="RCK_C"/>
    <property type="match status" value="2"/>
</dbReference>
<dbReference type="PANTHER" id="PTHR43833:SF5">
    <property type="entry name" value="TRK SYSTEM POTASSIUM UPTAKE PROTEIN TRKA"/>
    <property type="match status" value="1"/>
</dbReference>
<keyword evidence="1" id="KW-0813">Transport</keyword>
<dbReference type="GO" id="GO:0008324">
    <property type="term" value="F:monoatomic cation transmembrane transporter activity"/>
    <property type="evidence" value="ECO:0007669"/>
    <property type="project" value="InterPro"/>
</dbReference>
<keyword evidence="6" id="KW-1185">Reference proteome</keyword>
<dbReference type="InterPro" id="IPR036721">
    <property type="entry name" value="RCK_C_sf"/>
</dbReference>
<evidence type="ECO:0000313" key="5">
    <source>
        <dbReference type="EMBL" id="EEG77179.1"/>
    </source>
</evidence>
<feature type="domain" description="RCK N-terminal" evidence="3">
    <location>
        <begin position="165"/>
        <end position="286"/>
    </location>
</feature>
<dbReference type="AlphaFoldDB" id="C0GHH3"/>
<reference evidence="5 6" key="1">
    <citation type="submission" date="2009-02" db="EMBL/GenBank/DDBJ databases">
        <title>Sequencing of the draft genome and assembly of Dethiobacter alkaliphilus AHT 1.</title>
        <authorList>
            <consortium name="US DOE Joint Genome Institute (JGI-PGF)"/>
            <person name="Lucas S."/>
            <person name="Copeland A."/>
            <person name="Lapidus A."/>
            <person name="Glavina del Rio T."/>
            <person name="Dalin E."/>
            <person name="Tice H."/>
            <person name="Bruce D."/>
            <person name="Goodwin L."/>
            <person name="Pitluck S."/>
            <person name="Larimer F."/>
            <person name="Land M.L."/>
            <person name="Hauser L."/>
            <person name="Muyzer G."/>
        </authorList>
    </citation>
    <scope>NUCLEOTIDE SEQUENCE [LARGE SCALE GENOMIC DNA]</scope>
    <source>
        <strain evidence="5 6">AHT 1</strain>
    </source>
</reference>
<dbReference type="STRING" id="555088.DealDRAFT_1932"/>
<dbReference type="GO" id="GO:0006813">
    <property type="term" value="P:potassium ion transport"/>
    <property type="evidence" value="ECO:0007669"/>
    <property type="project" value="InterPro"/>
</dbReference>
<dbReference type="PANTHER" id="PTHR43833">
    <property type="entry name" value="POTASSIUM CHANNEL PROTEIN 2-RELATED-RELATED"/>
    <property type="match status" value="1"/>
</dbReference>
<protein>
    <submittedName>
        <fullName evidence="5">TrkA-N domain protein</fullName>
    </submittedName>
</protein>
<evidence type="ECO:0000313" key="6">
    <source>
        <dbReference type="Proteomes" id="UP000006443"/>
    </source>
</evidence>
<dbReference type="RefSeq" id="WP_008516945.1">
    <property type="nucleotide sequence ID" value="NZ_ACJM01000009.1"/>
</dbReference>
<dbReference type="EMBL" id="ACJM01000009">
    <property type="protein sequence ID" value="EEG77179.1"/>
    <property type="molecule type" value="Genomic_DNA"/>
</dbReference>
<feature type="domain" description="RCK C-terminal" evidence="4">
    <location>
        <begin position="78"/>
        <end position="160"/>
    </location>
</feature>
<dbReference type="Proteomes" id="UP000006443">
    <property type="component" value="Unassembled WGS sequence"/>
</dbReference>
<dbReference type="PROSITE" id="PS51201">
    <property type="entry name" value="RCK_N"/>
    <property type="match status" value="1"/>
</dbReference>
<dbReference type="InterPro" id="IPR006037">
    <property type="entry name" value="RCK_C"/>
</dbReference>
<evidence type="ECO:0000259" key="3">
    <source>
        <dbReference type="PROSITE" id="PS51201"/>
    </source>
</evidence>
<proteinExistence type="predicted"/>
<dbReference type="Pfam" id="PF02254">
    <property type="entry name" value="TrkA_N"/>
    <property type="match status" value="2"/>
</dbReference>
<sequence>MVIAVTETDETNIIACMIAKTFNVPITVARVRNPDSAGDVDIDTRGLTQKQVGIDIIISPEKAVAQEISKMIHFPDAENIEYFAQGKVKMVGVTIRDEADITRTAVKDLPLPKECSILGIKRQNGDLVLPKGNEKINTGDKVYLVGSIAAMREASRLLYHRTTQIKKVLILGGGMIGYYLASILEENKKDSFMTKLIEKSPDRCEELNRTLTKTLIIQGDGTEMSYYNREELNEADVAVIVTGDDRINIVAAIIAQKMQIPKVITEVTNIGYNSVYKDVDITGTITPHSITAAQILRYTHKEDVVTLSLLESGAEVTELLLSDSASVTGKTIGQAKLPEGIRIGVIVRDEQILVPQKDTILQPDDRLVVISTEKVCTKQDKFFACQYRP</sequence>
<dbReference type="Gene3D" id="3.30.70.1450">
    <property type="entry name" value="Regulator of K+ conductance, C-terminal domain"/>
    <property type="match status" value="2"/>
</dbReference>
<evidence type="ECO:0000256" key="1">
    <source>
        <dbReference type="ARBA" id="ARBA00022448"/>
    </source>
</evidence>
<gene>
    <name evidence="5" type="ORF">DealDRAFT_1932</name>
</gene>
<dbReference type="SUPFAM" id="SSF116726">
    <property type="entry name" value="TrkA C-terminal domain-like"/>
    <property type="match status" value="2"/>
</dbReference>
<keyword evidence="2" id="KW-0406">Ion transport</keyword>
<comment type="caution">
    <text evidence="5">The sequence shown here is derived from an EMBL/GenBank/DDBJ whole genome shotgun (WGS) entry which is preliminary data.</text>
</comment>
<feature type="domain" description="RCK C-terminal" evidence="4">
    <location>
        <begin position="302"/>
        <end position="385"/>
    </location>
</feature>
<dbReference type="InterPro" id="IPR050721">
    <property type="entry name" value="Trk_Ktr_HKT_K-transport"/>
</dbReference>
<dbReference type="NCBIfam" id="NF007039">
    <property type="entry name" value="PRK09496.3-2"/>
    <property type="match status" value="1"/>
</dbReference>
<dbReference type="InterPro" id="IPR036291">
    <property type="entry name" value="NAD(P)-bd_dom_sf"/>
</dbReference>